<dbReference type="Proteomes" id="UP000095214">
    <property type="component" value="Chromosome"/>
</dbReference>
<evidence type="ECO:0000259" key="1">
    <source>
        <dbReference type="Pfam" id="PF08241"/>
    </source>
</evidence>
<dbReference type="KEGG" id="phon:BH719_04115"/>
<sequence length="273" mass="28996">MSDESSEASTPLPFSQRPVDKAPGHWVLARAGKRVLRPGGAALTRSMLSRAGLAGADVVEFAPGLGVTAGWILEGGPASYTGVEQDPDAAARVGRIVRGRGRCVNADARRTGLDSGCADVVVGEAMLTMQSDRVKAEIVSEAARLLRPGGRYAIHELALAPDDIDEAVATDLRKALARAINVNARPSTVKAWKEHLEAAGLVVQHVGTAPMALLSPGRVVADEGVGGAARIAWNLARDKDLRARVLTMRRTFKKYEKNMRGVAIVARKPKEDE</sequence>
<dbReference type="Gene3D" id="3.40.50.150">
    <property type="entry name" value="Vaccinia Virus protein VP39"/>
    <property type="match status" value="1"/>
</dbReference>
<dbReference type="RefSeq" id="WP_009743495.1">
    <property type="nucleotide sequence ID" value="NZ_CP017298.1"/>
</dbReference>
<dbReference type="OrthoDB" id="9805171at2"/>
<evidence type="ECO:0000313" key="3">
    <source>
        <dbReference type="Proteomes" id="UP000095214"/>
    </source>
</evidence>
<dbReference type="InterPro" id="IPR013216">
    <property type="entry name" value="Methyltransf_11"/>
</dbReference>
<organism evidence="2 3">
    <name type="scientific">Pauljensenia hongkongensis</name>
    <dbReference type="NCBI Taxonomy" id="178339"/>
    <lineage>
        <taxon>Bacteria</taxon>
        <taxon>Bacillati</taxon>
        <taxon>Actinomycetota</taxon>
        <taxon>Actinomycetes</taxon>
        <taxon>Actinomycetales</taxon>
        <taxon>Actinomycetaceae</taxon>
        <taxon>Pauljensenia</taxon>
    </lineage>
</organism>
<reference evidence="2 3" key="1">
    <citation type="submission" date="2016-09" db="EMBL/GenBank/DDBJ databases">
        <title>Complete genome sequence of Actinomyces hongkongensis HKU8.</title>
        <authorList>
            <person name="Gao Y.-X."/>
            <person name="Zhou Y.-Y."/>
            <person name="Xie Y."/>
            <person name="Wang M."/>
            <person name="Wang S.-J."/>
            <person name="Shen S.-G."/>
        </authorList>
    </citation>
    <scope>NUCLEOTIDE SEQUENCE [LARGE SCALE GENOMIC DNA]</scope>
    <source>
        <strain evidence="2 3">HKU8</strain>
    </source>
</reference>
<dbReference type="GO" id="GO:0032259">
    <property type="term" value="P:methylation"/>
    <property type="evidence" value="ECO:0007669"/>
    <property type="project" value="UniProtKB-KW"/>
</dbReference>
<evidence type="ECO:0000313" key="2">
    <source>
        <dbReference type="EMBL" id="AOS47141.1"/>
    </source>
</evidence>
<name>A0A1D8B1Y1_9ACTO</name>
<dbReference type="InterPro" id="IPR029063">
    <property type="entry name" value="SAM-dependent_MTases_sf"/>
</dbReference>
<dbReference type="AlphaFoldDB" id="A0A1D8B1Y1"/>
<accession>A0A1D8B1Y1</accession>
<keyword evidence="2" id="KW-0808">Transferase</keyword>
<keyword evidence="2" id="KW-0489">Methyltransferase</keyword>
<dbReference type="EMBL" id="CP017298">
    <property type="protein sequence ID" value="AOS47141.1"/>
    <property type="molecule type" value="Genomic_DNA"/>
</dbReference>
<protein>
    <submittedName>
        <fullName evidence="2">Methyltransferase</fullName>
    </submittedName>
</protein>
<proteinExistence type="predicted"/>
<dbReference type="CDD" id="cd02440">
    <property type="entry name" value="AdoMet_MTases"/>
    <property type="match status" value="1"/>
</dbReference>
<dbReference type="SUPFAM" id="SSF53335">
    <property type="entry name" value="S-adenosyl-L-methionine-dependent methyltransferases"/>
    <property type="match status" value="1"/>
</dbReference>
<dbReference type="STRING" id="178339.BH719_04115"/>
<gene>
    <name evidence="2" type="ORF">BH719_04115</name>
</gene>
<dbReference type="GO" id="GO:0008757">
    <property type="term" value="F:S-adenosylmethionine-dependent methyltransferase activity"/>
    <property type="evidence" value="ECO:0007669"/>
    <property type="project" value="InterPro"/>
</dbReference>
<keyword evidence="3" id="KW-1185">Reference proteome</keyword>
<feature type="domain" description="Methyltransferase type 11" evidence="1">
    <location>
        <begin position="60"/>
        <end position="154"/>
    </location>
</feature>
<dbReference type="Pfam" id="PF08241">
    <property type="entry name" value="Methyltransf_11"/>
    <property type="match status" value="1"/>
</dbReference>